<reference evidence="1" key="1">
    <citation type="submission" date="2021-05" db="EMBL/GenBank/DDBJ databases">
        <authorList>
            <person name="Pietrasiak N."/>
            <person name="Ward R."/>
            <person name="Stajich J.E."/>
            <person name="Kurbessoian T."/>
        </authorList>
    </citation>
    <scope>NUCLEOTIDE SEQUENCE</scope>
    <source>
        <strain evidence="1">UHER 2000/2452</strain>
    </source>
</reference>
<comment type="caution">
    <text evidence="1">The sequence shown here is derived from an EMBL/GenBank/DDBJ whole genome shotgun (WGS) entry which is preliminary data.</text>
</comment>
<proteinExistence type="predicted"/>
<sequence length="157" mass="16938">MTFTSLGADSSFSSLASASIKSTSLLKGGAITTLSASKATRGQAIRITRSSFQDAGRVGTREDDPIFYRFTLNTRTPVRLSTRNQEAGGIFSAFVPELRVELQQSSGRRIRSQTIEGGEIETITATLARGTYFVRITSGGQSVPYLLGFRRGANLFS</sequence>
<evidence type="ECO:0000313" key="1">
    <source>
        <dbReference type="EMBL" id="MBW4659853.1"/>
    </source>
</evidence>
<accession>A0A951QEC4</accession>
<dbReference type="Gene3D" id="2.60.120.380">
    <property type="match status" value="1"/>
</dbReference>
<name>A0A951QEC4_9CYAN</name>
<gene>
    <name evidence="1" type="ORF">KME15_14350</name>
</gene>
<dbReference type="Proteomes" id="UP000757435">
    <property type="component" value="Unassembled WGS sequence"/>
</dbReference>
<dbReference type="AlphaFoldDB" id="A0A951QEC4"/>
<evidence type="ECO:0000313" key="2">
    <source>
        <dbReference type="Proteomes" id="UP000757435"/>
    </source>
</evidence>
<reference evidence="1" key="2">
    <citation type="journal article" date="2022" name="Microbiol. Resour. Announc.">
        <title>Metagenome Sequencing to Explore Phylogenomics of Terrestrial Cyanobacteria.</title>
        <authorList>
            <person name="Ward R.D."/>
            <person name="Stajich J.E."/>
            <person name="Johansen J.R."/>
            <person name="Huntemann M."/>
            <person name="Clum A."/>
            <person name="Foster B."/>
            <person name="Foster B."/>
            <person name="Roux S."/>
            <person name="Palaniappan K."/>
            <person name="Varghese N."/>
            <person name="Mukherjee S."/>
            <person name="Reddy T.B.K."/>
            <person name="Daum C."/>
            <person name="Copeland A."/>
            <person name="Chen I.A."/>
            <person name="Ivanova N.N."/>
            <person name="Kyrpides N.C."/>
            <person name="Shapiro N."/>
            <person name="Eloe-Fadrosh E.A."/>
            <person name="Pietrasiak N."/>
        </authorList>
    </citation>
    <scope>NUCLEOTIDE SEQUENCE</scope>
    <source>
        <strain evidence="1">UHER 2000/2452</strain>
    </source>
</reference>
<dbReference type="EMBL" id="JAHHHD010000015">
    <property type="protein sequence ID" value="MBW4659853.1"/>
    <property type="molecule type" value="Genomic_DNA"/>
</dbReference>
<organism evidence="1 2">
    <name type="scientific">Drouetiella hepatica Uher 2000/2452</name>
    <dbReference type="NCBI Taxonomy" id="904376"/>
    <lineage>
        <taxon>Bacteria</taxon>
        <taxon>Bacillati</taxon>
        <taxon>Cyanobacteriota</taxon>
        <taxon>Cyanophyceae</taxon>
        <taxon>Oculatellales</taxon>
        <taxon>Oculatellaceae</taxon>
        <taxon>Drouetiella</taxon>
    </lineage>
</organism>
<protein>
    <submittedName>
        <fullName evidence="1">T9SS type A sorting domain-containing protein</fullName>
    </submittedName>
</protein>